<protein>
    <submittedName>
        <fullName evidence="3">Plasmid stabilization protein</fullName>
    </submittedName>
</protein>
<dbReference type="PANTHER" id="PTHR33755">
    <property type="entry name" value="TOXIN PARE1-RELATED"/>
    <property type="match status" value="1"/>
</dbReference>
<organism evidence="3 4">
    <name type="scientific">Labrys miyagiensis</name>
    <dbReference type="NCBI Taxonomy" id="346912"/>
    <lineage>
        <taxon>Bacteria</taxon>
        <taxon>Pseudomonadati</taxon>
        <taxon>Pseudomonadota</taxon>
        <taxon>Alphaproteobacteria</taxon>
        <taxon>Hyphomicrobiales</taxon>
        <taxon>Xanthobacteraceae</taxon>
        <taxon>Labrys</taxon>
    </lineage>
</organism>
<dbReference type="InterPro" id="IPR035093">
    <property type="entry name" value="RelE/ParE_toxin_dom_sf"/>
</dbReference>
<evidence type="ECO:0000256" key="2">
    <source>
        <dbReference type="ARBA" id="ARBA00022649"/>
    </source>
</evidence>
<comment type="caution">
    <text evidence="3">The sequence shown here is derived from an EMBL/GenBank/DDBJ whole genome shotgun (WGS) entry which is preliminary data.</text>
</comment>
<sequence length="96" mass="10887">MSCAFSELAESDLLEIALHIASDSPMRALSFVADIRRHCFSLAKNPGLYRLREEYGSGVRVAVHGNYLIFYAERRSGEVVIERVLHGARHLDWVQI</sequence>
<dbReference type="InterPro" id="IPR007712">
    <property type="entry name" value="RelE/ParE_toxin"/>
</dbReference>
<name>A0ABQ6CFL3_9HYPH</name>
<reference evidence="4" key="1">
    <citation type="journal article" date="2019" name="Int. J. Syst. Evol. Microbiol.">
        <title>The Global Catalogue of Microorganisms (GCM) 10K type strain sequencing project: providing services to taxonomists for standard genome sequencing and annotation.</title>
        <authorList>
            <consortium name="The Broad Institute Genomics Platform"/>
            <consortium name="The Broad Institute Genome Sequencing Center for Infectious Disease"/>
            <person name="Wu L."/>
            <person name="Ma J."/>
        </authorList>
    </citation>
    <scope>NUCLEOTIDE SEQUENCE [LARGE SCALE GENOMIC DNA]</scope>
    <source>
        <strain evidence="4">NBRC 101365</strain>
    </source>
</reference>
<dbReference type="Gene3D" id="3.30.2310.20">
    <property type="entry name" value="RelE-like"/>
    <property type="match status" value="1"/>
</dbReference>
<comment type="similarity">
    <text evidence="1">Belongs to the RelE toxin family.</text>
</comment>
<evidence type="ECO:0000313" key="3">
    <source>
        <dbReference type="EMBL" id="GLS19063.1"/>
    </source>
</evidence>
<dbReference type="InterPro" id="IPR051803">
    <property type="entry name" value="TA_system_RelE-like_toxin"/>
</dbReference>
<keyword evidence="2" id="KW-1277">Toxin-antitoxin system</keyword>
<dbReference type="PANTHER" id="PTHR33755:SF6">
    <property type="entry name" value="PLASMID STABILIZATION SYSTEM PROTEIN"/>
    <property type="match status" value="1"/>
</dbReference>
<keyword evidence="4" id="KW-1185">Reference proteome</keyword>
<evidence type="ECO:0000313" key="4">
    <source>
        <dbReference type="Proteomes" id="UP001156882"/>
    </source>
</evidence>
<gene>
    <name evidence="3" type="ORF">GCM10007874_20800</name>
</gene>
<dbReference type="Pfam" id="PF05016">
    <property type="entry name" value="ParE_toxin"/>
    <property type="match status" value="1"/>
</dbReference>
<evidence type="ECO:0000256" key="1">
    <source>
        <dbReference type="ARBA" id="ARBA00006226"/>
    </source>
</evidence>
<proteinExistence type="inferred from homology"/>
<dbReference type="RefSeq" id="WP_284311938.1">
    <property type="nucleotide sequence ID" value="NZ_BSPC01000017.1"/>
</dbReference>
<dbReference type="Proteomes" id="UP001156882">
    <property type="component" value="Unassembled WGS sequence"/>
</dbReference>
<dbReference type="EMBL" id="BSPC01000017">
    <property type="protein sequence ID" value="GLS19063.1"/>
    <property type="molecule type" value="Genomic_DNA"/>
</dbReference>
<accession>A0ABQ6CFL3</accession>